<comment type="caution">
    <text evidence="2">The sequence shown here is derived from an EMBL/GenBank/DDBJ whole genome shotgun (WGS) entry which is preliminary data.</text>
</comment>
<evidence type="ECO:0000313" key="3">
    <source>
        <dbReference type="Proteomes" id="UP000281406"/>
    </source>
</evidence>
<protein>
    <submittedName>
        <fullName evidence="2">Uncharacterized protein</fullName>
    </submittedName>
</protein>
<dbReference type="Proteomes" id="UP000281406">
    <property type="component" value="Unassembled WGS sequence"/>
</dbReference>
<evidence type="ECO:0000256" key="1">
    <source>
        <dbReference type="SAM" id="MobiDB-lite"/>
    </source>
</evidence>
<name>A0A3N0YHP8_ANAGA</name>
<keyword evidence="3" id="KW-1185">Reference proteome</keyword>
<gene>
    <name evidence="2" type="ORF">DPX16_17783</name>
</gene>
<evidence type="ECO:0000313" key="2">
    <source>
        <dbReference type="EMBL" id="ROL45667.1"/>
    </source>
</evidence>
<organism evidence="2 3">
    <name type="scientific">Anabarilius grahami</name>
    <name type="common">Kanglang fish</name>
    <name type="synonym">Barilius grahami</name>
    <dbReference type="NCBI Taxonomy" id="495550"/>
    <lineage>
        <taxon>Eukaryota</taxon>
        <taxon>Metazoa</taxon>
        <taxon>Chordata</taxon>
        <taxon>Craniata</taxon>
        <taxon>Vertebrata</taxon>
        <taxon>Euteleostomi</taxon>
        <taxon>Actinopterygii</taxon>
        <taxon>Neopterygii</taxon>
        <taxon>Teleostei</taxon>
        <taxon>Ostariophysi</taxon>
        <taxon>Cypriniformes</taxon>
        <taxon>Xenocyprididae</taxon>
        <taxon>Xenocypridinae</taxon>
        <taxon>Xenocypridinae incertae sedis</taxon>
        <taxon>Anabarilius</taxon>
    </lineage>
</organism>
<dbReference type="EMBL" id="RJVU01042551">
    <property type="protein sequence ID" value="ROL45667.1"/>
    <property type="molecule type" value="Genomic_DNA"/>
</dbReference>
<reference evidence="2 3" key="1">
    <citation type="submission" date="2018-10" db="EMBL/GenBank/DDBJ databases">
        <title>Genome assembly for a Yunnan-Guizhou Plateau 3E fish, Anabarilius grahami (Regan), and its evolutionary and genetic applications.</title>
        <authorList>
            <person name="Jiang W."/>
        </authorList>
    </citation>
    <scope>NUCLEOTIDE SEQUENCE [LARGE SCALE GENOMIC DNA]</scope>
    <source>
        <strain evidence="2">AG-KIZ</strain>
        <tissue evidence="2">Muscle</tissue>
    </source>
</reference>
<proteinExistence type="predicted"/>
<sequence length="101" mass="11201">MRGFNRVTWNFTEASHGKGAPETSAELVPPDLKTVPGTMRIHQLTTKAGLIYTREVSCSCDFACGCFSPKEFDFRDNVEPEKENTESVLEASVGEKFNSSH</sequence>
<feature type="region of interest" description="Disordered" evidence="1">
    <location>
        <begin position="78"/>
        <end position="101"/>
    </location>
</feature>
<accession>A0A3N0YHP8</accession>
<dbReference type="AlphaFoldDB" id="A0A3N0YHP8"/>
<dbReference type="OrthoDB" id="6375801at2759"/>